<reference evidence="3 4" key="2">
    <citation type="submission" date="2019-01" db="EMBL/GenBank/DDBJ databases">
        <title>The decoding of complex shrimp genome reveals the adaptation for benthos swimmer, frequently molting mechanism and breeding impact on genome.</title>
        <authorList>
            <person name="Sun Y."/>
            <person name="Gao Y."/>
            <person name="Yu Y."/>
        </authorList>
    </citation>
    <scope>NUCLEOTIDE SEQUENCE [LARGE SCALE GENOMIC DNA]</scope>
    <source>
        <tissue evidence="3">Muscle</tissue>
    </source>
</reference>
<accession>A0A423T0L7</accession>
<feature type="transmembrane region" description="Helical" evidence="1">
    <location>
        <begin position="151"/>
        <end position="175"/>
    </location>
</feature>
<dbReference type="Pfam" id="PF25085">
    <property type="entry name" value="DUF7802"/>
    <property type="match status" value="1"/>
</dbReference>
<feature type="domain" description="DUF7802" evidence="2">
    <location>
        <begin position="35"/>
        <end position="420"/>
    </location>
</feature>
<comment type="caution">
    <text evidence="3">The sequence shown here is derived from an EMBL/GenBank/DDBJ whole genome shotgun (WGS) entry which is preliminary data.</text>
</comment>
<organism evidence="3 4">
    <name type="scientific">Penaeus vannamei</name>
    <name type="common">Whiteleg shrimp</name>
    <name type="synonym">Litopenaeus vannamei</name>
    <dbReference type="NCBI Taxonomy" id="6689"/>
    <lineage>
        <taxon>Eukaryota</taxon>
        <taxon>Metazoa</taxon>
        <taxon>Ecdysozoa</taxon>
        <taxon>Arthropoda</taxon>
        <taxon>Crustacea</taxon>
        <taxon>Multicrustacea</taxon>
        <taxon>Malacostraca</taxon>
        <taxon>Eumalacostraca</taxon>
        <taxon>Eucarida</taxon>
        <taxon>Decapoda</taxon>
        <taxon>Dendrobranchiata</taxon>
        <taxon>Penaeoidea</taxon>
        <taxon>Penaeidae</taxon>
        <taxon>Penaeus</taxon>
    </lineage>
</organism>
<feature type="transmembrane region" description="Helical" evidence="1">
    <location>
        <begin position="402"/>
        <end position="421"/>
    </location>
</feature>
<feature type="transmembrane region" description="Helical" evidence="1">
    <location>
        <begin position="81"/>
        <end position="100"/>
    </location>
</feature>
<evidence type="ECO:0000313" key="3">
    <source>
        <dbReference type="EMBL" id="ROT69828.1"/>
    </source>
</evidence>
<dbReference type="InterPro" id="IPR056704">
    <property type="entry name" value="DUF7802"/>
</dbReference>
<dbReference type="Proteomes" id="UP000283509">
    <property type="component" value="Unassembled WGS sequence"/>
</dbReference>
<feature type="transmembrane region" description="Helical" evidence="1">
    <location>
        <begin position="261"/>
        <end position="281"/>
    </location>
</feature>
<evidence type="ECO:0000313" key="4">
    <source>
        <dbReference type="Proteomes" id="UP000283509"/>
    </source>
</evidence>
<feature type="transmembrane region" description="Helical" evidence="1">
    <location>
        <begin position="54"/>
        <end position="74"/>
    </location>
</feature>
<protein>
    <recommendedName>
        <fullName evidence="2">DUF7802 domain-containing protein</fullName>
    </recommendedName>
</protein>
<feature type="transmembrane region" description="Helical" evidence="1">
    <location>
        <begin position="232"/>
        <end position="255"/>
    </location>
</feature>
<keyword evidence="1" id="KW-0472">Membrane</keyword>
<dbReference type="PANTHER" id="PTHR35982">
    <property type="entry name" value="AGAP005361-PA"/>
    <property type="match status" value="1"/>
</dbReference>
<sequence length="439" mass="50698">MEPRGGGPVSLKDANVKGLIGFGEEIENYTFKNGMDWFVHVNDPYEIFKAQPTYFLSEWLFVLLAVSSLIHAFIVGGRWKYYWLGCIFHGLTTEMVSFWMPDIDNYWHSQTTIIFLGRRLPLHIPLIYPSFMYHAAYMVSHMKLPRWAEPMAAGLLEVLIDIPYDIMAVKFVHWTWHDTDPNIYDRNYWVPWNSYYFHLTFGTAFSFAINFWRRKITGTDEIGKVSSVGKEILCALLGGLCGMPGGVIQFLFLYHPLHDTYGIHTENCVIIIVVVYMLIVWTADRTPRLASRKQKGEKIHWSALIIVVNMVLHYGLYWCMAVFGNPEDEVSIGLHERTGDCDEKTNVYTAIGGVLERRTYLCTSDYDEKYFDFRCLPGGEPVSDGVEWYTICGTPFPNRAEYIAAITLVSTVACFVFYNMLFRSSRTLVYKTEKKQKTK</sequence>
<dbReference type="EMBL" id="QCYY01002516">
    <property type="protein sequence ID" value="ROT69828.1"/>
    <property type="molecule type" value="Genomic_DNA"/>
</dbReference>
<reference evidence="3 4" key="1">
    <citation type="submission" date="2018-04" db="EMBL/GenBank/DDBJ databases">
        <authorList>
            <person name="Zhang X."/>
            <person name="Yuan J."/>
            <person name="Li F."/>
            <person name="Xiang J."/>
        </authorList>
    </citation>
    <scope>NUCLEOTIDE SEQUENCE [LARGE SCALE GENOMIC DNA]</scope>
    <source>
        <tissue evidence="3">Muscle</tissue>
    </source>
</reference>
<feature type="transmembrane region" description="Helical" evidence="1">
    <location>
        <begin position="195"/>
        <end position="212"/>
    </location>
</feature>
<evidence type="ECO:0000259" key="2">
    <source>
        <dbReference type="Pfam" id="PF25085"/>
    </source>
</evidence>
<name>A0A423T0L7_PENVA</name>
<dbReference type="OrthoDB" id="188749at2759"/>
<keyword evidence="1" id="KW-1133">Transmembrane helix</keyword>
<proteinExistence type="predicted"/>
<keyword evidence="4" id="KW-1185">Reference proteome</keyword>
<feature type="transmembrane region" description="Helical" evidence="1">
    <location>
        <begin position="120"/>
        <end position="139"/>
    </location>
</feature>
<feature type="transmembrane region" description="Helical" evidence="1">
    <location>
        <begin position="301"/>
        <end position="323"/>
    </location>
</feature>
<gene>
    <name evidence="3" type="ORF">C7M84_011949</name>
</gene>
<keyword evidence="1" id="KW-0812">Transmembrane</keyword>
<dbReference type="AlphaFoldDB" id="A0A423T0L7"/>
<dbReference type="PANTHER" id="PTHR35982:SF1">
    <property type="entry name" value="SPIROCYCLASE, AVEC FAMILY"/>
    <property type="match status" value="1"/>
</dbReference>
<evidence type="ECO:0000256" key="1">
    <source>
        <dbReference type="SAM" id="Phobius"/>
    </source>
</evidence>